<comment type="caution">
    <text evidence="9">The sequence shown here is derived from an EMBL/GenBank/DDBJ whole genome shotgun (WGS) entry which is preliminary data.</text>
</comment>
<evidence type="ECO:0000256" key="1">
    <source>
        <dbReference type="ARBA" id="ARBA00004196"/>
    </source>
</evidence>
<dbReference type="AlphaFoldDB" id="A0A2V1KD22"/>
<protein>
    <recommendedName>
        <fullName evidence="8">Thioredoxin domain-containing protein</fullName>
    </recommendedName>
</protein>
<dbReference type="InterPro" id="IPR013766">
    <property type="entry name" value="Thioredoxin_domain"/>
</dbReference>
<dbReference type="Gene3D" id="3.40.30.10">
    <property type="entry name" value="Glutaredoxin"/>
    <property type="match status" value="1"/>
</dbReference>
<name>A0A2V1KD22_9ACTO</name>
<keyword evidence="2" id="KW-0201">Cytochrome c-type biogenesis</keyword>
<dbReference type="PANTHER" id="PTHR42852:SF6">
    <property type="entry name" value="THIOL:DISULFIDE INTERCHANGE PROTEIN DSBE"/>
    <property type="match status" value="1"/>
</dbReference>
<dbReference type="GO" id="GO:0030313">
    <property type="term" value="C:cell envelope"/>
    <property type="evidence" value="ECO:0007669"/>
    <property type="project" value="UniProtKB-SubCell"/>
</dbReference>
<evidence type="ECO:0000256" key="5">
    <source>
        <dbReference type="ARBA" id="ARBA00023284"/>
    </source>
</evidence>
<dbReference type="Proteomes" id="UP000245283">
    <property type="component" value="Unassembled WGS sequence"/>
</dbReference>
<dbReference type="PANTHER" id="PTHR42852">
    <property type="entry name" value="THIOL:DISULFIDE INTERCHANGE PROTEIN DSBE"/>
    <property type="match status" value="1"/>
</dbReference>
<organism evidence="9 10">
    <name type="scientific">Ancrocorticia populi</name>
    <dbReference type="NCBI Taxonomy" id="2175228"/>
    <lineage>
        <taxon>Bacteria</taxon>
        <taxon>Bacillati</taxon>
        <taxon>Actinomycetota</taxon>
        <taxon>Actinomycetes</taxon>
        <taxon>Actinomycetales</taxon>
        <taxon>Actinomycetaceae</taxon>
        <taxon>Ancrocorticia</taxon>
    </lineage>
</organism>
<dbReference type="PROSITE" id="PS51352">
    <property type="entry name" value="THIOREDOXIN_2"/>
    <property type="match status" value="1"/>
</dbReference>
<reference evidence="10" key="1">
    <citation type="submission" date="2018-05" db="EMBL/GenBank/DDBJ databases">
        <authorList>
            <person name="Li Y."/>
        </authorList>
    </citation>
    <scope>NUCLEOTIDE SEQUENCE [LARGE SCALE GENOMIC DNA]</scope>
    <source>
        <strain evidence="10">sk1b4</strain>
    </source>
</reference>
<feature type="region of interest" description="Disordered" evidence="6">
    <location>
        <begin position="37"/>
        <end position="77"/>
    </location>
</feature>
<keyword evidence="5" id="KW-0676">Redox-active center</keyword>
<keyword evidence="10" id="KW-1185">Reference proteome</keyword>
<dbReference type="GO" id="GO:0016209">
    <property type="term" value="F:antioxidant activity"/>
    <property type="evidence" value="ECO:0007669"/>
    <property type="project" value="InterPro"/>
</dbReference>
<dbReference type="GO" id="GO:0017004">
    <property type="term" value="P:cytochrome complex assembly"/>
    <property type="evidence" value="ECO:0007669"/>
    <property type="project" value="UniProtKB-KW"/>
</dbReference>
<feature type="domain" description="Thioredoxin" evidence="8">
    <location>
        <begin position="70"/>
        <end position="206"/>
    </location>
</feature>
<dbReference type="OrthoDB" id="9790194at2"/>
<dbReference type="GO" id="GO:0016491">
    <property type="term" value="F:oxidoreductase activity"/>
    <property type="evidence" value="ECO:0007669"/>
    <property type="project" value="InterPro"/>
</dbReference>
<dbReference type="InterPro" id="IPR036249">
    <property type="entry name" value="Thioredoxin-like_sf"/>
</dbReference>
<keyword evidence="7" id="KW-0472">Membrane</keyword>
<evidence type="ECO:0000256" key="7">
    <source>
        <dbReference type="SAM" id="Phobius"/>
    </source>
</evidence>
<sequence length="206" mass="22339">MLSQFKRLQQTTWGNLLILACVTALILGGLWLVSRDSDDSPAGASEDPSSTEEAGQVSEVEVSESNDAAPEIGQPAPEFTARTLEGETVDIADLDKPVWITFNATWCSNCRAEMPDIQKAVDEWGEDIDIVSVYIQDSPTSVATYVNTLGLTGKQIVDDSDKIGSLYRVAGVPSHYFIGEDGTLRGIDVGVLSPDTMEQRVRELID</sequence>
<proteinExistence type="predicted"/>
<evidence type="ECO:0000256" key="6">
    <source>
        <dbReference type="SAM" id="MobiDB-lite"/>
    </source>
</evidence>
<dbReference type="PROSITE" id="PS51257">
    <property type="entry name" value="PROKAR_LIPOPROTEIN"/>
    <property type="match status" value="1"/>
</dbReference>
<evidence type="ECO:0000313" key="9">
    <source>
        <dbReference type="EMBL" id="PWF27561.1"/>
    </source>
</evidence>
<dbReference type="InterPro" id="IPR050553">
    <property type="entry name" value="Thioredoxin_ResA/DsbE_sf"/>
</dbReference>
<dbReference type="RefSeq" id="WP_109093056.1">
    <property type="nucleotide sequence ID" value="NZ_CAMELQ010000021.1"/>
</dbReference>
<keyword evidence="7" id="KW-0812">Transmembrane</keyword>
<evidence type="ECO:0000256" key="4">
    <source>
        <dbReference type="ARBA" id="ARBA00023157"/>
    </source>
</evidence>
<keyword evidence="4" id="KW-1015">Disulfide bond</keyword>
<accession>A0A2V1KD22</accession>
<dbReference type="InterPro" id="IPR000866">
    <property type="entry name" value="AhpC/TSA"/>
</dbReference>
<dbReference type="Pfam" id="PF00578">
    <property type="entry name" value="AhpC-TSA"/>
    <property type="match status" value="1"/>
</dbReference>
<evidence type="ECO:0000259" key="8">
    <source>
        <dbReference type="PROSITE" id="PS51352"/>
    </source>
</evidence>
<evidence type="ECO:0000256" key="3">
    <source>
        <dbReference type="ARBA" id="ARBA00022968"/>
    </source>
</evidence>
<comment type="subcellular location">
    <subcellularLocation>
        <location evidence="1">Cell envelope</location>
    </subcellularLocation>
</comment>
<gene>
    <name evidence="9" type="ORF">DD236_04065</name>
</gene>
<evidence type="ECO:0000313" key="10">
    <source>
        <dbReference type="Proteomes" id="UP000245283"/>
    </source>
</evidence>
<dbReference type="EMBL" id="QETB01000001">
    <property type="protein sequence ID" value="PWF27561.1"/>
    <property type="molecule type" value="Genomic_DNA"/>
</dbReference>
<dbReference type="CDD" id="cd02966">
    <property type="entry name" value="TlpA_like_family"/>
    <property type="match status" value="1"/>
</dbReference>
<dbReference type="SUPFAM" id="SSF52833">
    <property type="entry name" value="Thioredoxin-like"/>
    <property type="match status" value="1"/>
</dbReference>
<keyword evidence="7" id="KW-1133">Transmembrane helix</keyword>
<evidence type="ECO:0000256" key="2">
    <source>
        <dbReference type="ARBA" id="ARBA00022748"/>
    </source>
</evidence>
<keyword evidence="3" id="KW-0735">Signal-anchor</keyword>
<feature type="transmembrane region" description="Helical" evidence="7">
    <location>
        <begin position="12"/>
        <end position="33"/>
    </location>
</feature>